<evidence type="ECO:0008006" key="4">
    <source>
        <dbReference type="Google" id="ProtNLM"/>
    </source>
</evidence>
<accession>A0A0U4P0T2</accession>
<feature type="chain" id="PRO_5006851705" description="Lipoprotein" evidence="1">
    <location>
        <begin position="20"/>
        <end position="147"/>
    </location>
</feature>
<reference evidence="2 3" key="1">
    <citation type="submission" date="2016-01" db="EMBL/GenBank/DDBJ databases">
        <title>Annotation of Pseudomonas oryzihabitans USDA-ARS-USMARC-56511.</title>
        <authorList>
            <person name="Harhay G.P."/>
            <person name="Harhay D.M."/>
            <person name="Smith T.P.L."/>
            <person name="Bono J.L."/>
            <person name="Heaton M.P."/>
            <person name="Clawson M.L."/>
            <person name="Chitko-Mckown C.G."/>
            <person name="Capik S.F."/>
            <person name="DeDonder K.D."/>
            <person name="Apley M.D."/>
            <person name="Lubbers B.V."/>
            <person name="White B.J."/>
            <person name="Larson R.L."/>
        </authorList>
    </citation>
    <scope>NUCLEOTIDE SEQUENCE [LARGE SCALE GENOMIC DNA]</scope>
    <source>
        <strain evidence="2 3">USDA-ARS-USMARC-56511</strain>
    </source>
</reference>
<dbReference type="PROSITE" id="PS51257">
    <property type="entry name" value="PROKAR_LIPOPROTEIN"/>
    <property type="match status" value="1"/>
</dbReference>
<dbReference type="KEGG" id="por:APT59_09980"/>
<name>A0A0U4P0T2_9PSED</name>
<evidence type="ECO:0000313" key="2">
    <source>
        <dbReference type="EMBL" id="ALZ84513.1"/>
    </source>
</evidence>
<gene>
    <name evidence="2" type="ORF">APT59_09980</name>
</gene>
<dbReference type="EMBL" id="CP013987">
    <property type="protein sequence ID" value="ALZ84513.1"/>
    <property type="molecule type" value="Genomic_DNA"/>
</dbReference>
<protein>
    <recommendedName>
        <fullName evidence="4">Lipoprotein</fullName>
    </recommendedName>
</protein>
<dbReference type="Proteomes" id="UP000064137">
    <property type="component" value="Chromosome"/>
</dbReference>
<proteinExistence type="predicted"/>
<evidence type="ECO:0000256" key="1">
    <source>
        <dbReference type="SAM" id="SignalP"/>
    </source>
</evidence>
<sequence length="147" mass="15589">MRIISLALAALVLTGCAQEAVRKQTQSGYPEGIFKASSSADVRGKIINGCINKGLQIEDSGAGQIVCSRELDGLQASFTQIAISNSYSTTPQMKVKFVPVQVGDDVRVVAYPWVESVMPGGQVRKVEANGNKDRNAIQGFLNSLGAS</sequence>
<evidence type="ECO:0000313" key="3">
    <source>
        <dbReference type="Proteomes" id="UP000064137"/>
    </source>
</evidence>
<organism evidence="2 3">
    <name type="scientific">Pseudomonas oryzihabitans</name>
    <dbReference type="NCBI Taxonomy" id="47885"/>
    <lineage>
        <taxon>Bacteria</taxon>
        <taxon>Pseudomonadati</taxon>
        <taxon>Pseudomonadota</taxon>
        <taxon>Gammaproteobacteria</taxon>
        <taxon>Pseudomonadales</taxon>
        <taxon>Pseudomonadaceae</taxon>
        <taxon>Pseudomonas</taxon>
    </lineage>
</organism>
<feature type="signal peptide" evidence="1">
    <location>
        <begin position="1"/>
        <end position="19"/>
    </location>
</feature>
<dbReference type="AlphaFoldDB" id="A0A0U4P0T2"/>
<keyword evidence="1" id="KW-0732">Signal</keyword>